<organism evidence="3 4">
    <name type="scientific">Romanomermis culicivorax</name>
    <name type="common">Nematode worm</name>
    <dbReference type="NCBI Taxonomy" id="13658"/>
    <lineage>
        <taxon>Eukaryota</taxon>
        <taxon>Metazoa</taxon>
        <taxon>Ecdysozoa</taxon>
        <taxon>Nematoda</taxon>
        <taxon>Enoplea</taxon>
        <taxon>Dorylaimia</taxon>
        <taxon>Mermithida</taxon>
        <taxon>Mermithoidea</taxon>
        <taxon>Mermithidae</taxon>
        <taxon>Romanomermis</taxon>
    </lineage>
</organism>
<dbReference type="PANTHER" id="PTHR44170:SF58">
    <property type="entry name" value="PROTEIN TURTLE HOMOLOG A-LIKE ISOFORM X1"/>
    <property type="match status" value="1"/>
</dbReference>
<dbReference type="SUPFAM" id="SSF48726">
    <property type="entry name" value="Immunoglobulin"/>
    <property type="match status" value="1"/>
</dbReference>
<evidence type="ECO:0000256" key="1">
    <source>
        <dbReference type="ARBA" id="ARBA00023157"/>
    </source>
</evidence>
<dbReference type="Gene3D" id="2.60.40.10">
    <property type="entry name" value="Immunoglobulins"/>
    <property type="match status" value="3"/>
</dbReference>
<feature type="domain" description="Fibronectin type-III" evidence="2">
    <location>
        <begin position="160"/>
        <end position="260"/>
    </location>
</feature>
<evidence type="ECO:0000259" key="2">
    <source>
        <dbReference type="PROSITE" id="PS50853"/>
    </source>
</evidence>
<dbReference type="FunFam" id="2.60.40.10:FF:000035">
    <property type="entry name" value="Contactin 1"/>
    <property type="match status" value="1"/>
</dbReference>
<evidence type="ECO:0000313" key="3">
    <source>
        <dbReference type="Proteomes" id="UP000887565"/>
    </source>
</evidence>
<keyword evidence="3" id="KW-1185">Reference proteome</keyword>
<dbReference type="GO" id="GO:0005886">
    <property type="term" value="C:plasma membrane"/>
    <property type="evidence" value="ECO:0007669"/>
    <property type="project" value="TreeGrafter"/>
</dbReference>
<dbReference type="PROSITE" id="PS50853">
    <property type="entry name" value="FN3"/>
    <property type="match status" value="2"/>
</dbReference>
<reference evidence="4" key="1">
    <citation type="submission" date="2022-11" db="UniProtKB">
        <authorList>
            <consortium name="WormBaseParasite"/>
        </authorList>
    </citation>
    <scope>IDENTIFICATION</scope>
</reference>
<dbReference type="InterPro" id="IPR013783">
    <property type="entry name" value="Ig-like_fold"/>
</dbReference>
<dbReference type="InterPro" id="IPR003961">
    <property type="entry name" value="FN3_dom"/>
</dbReference>
<sequence>MEQSRKLTKTGPSDNRLKIAFARGRHSGEYKCIAQTDVDKIFTTASVQVKDAPDAPVIMSVHCEDYKATLKWLAAYDNYAEITKYTIEYSTMFTPQLWTIILVQENVNPAMSTLNATINLSPWVNYTFRVGAENFYGPGEYGYFRHSFVCQTAPSFPYTNPTNIFVSGTIRDNLIVRWTPMGKEQWNAPGLYYIVYYRKENSDEPAAPWSERRIEDPFLAHTEIKELPIFTRYEVKVKAYNMYGESLEDPKIVVGYTGEEVFQVSRVMARCRYGTIELNSGLARFLHDFCLPVVT</sequence>
<dbReference type="Pfam" id="PF00041">
    <property type="entry name" value="fn3"/>
    <property type="match status" value="2"/>
</dbReference>
<dbReference type="GO" id="GO:0030424">
    <property type="term" value="C:axon"/>
    <property type="evidence" value="ECO:0007669"/>
    <property type="project" value="TreeGrafter"/>
</dbReference>
<dbReference type="WBParaSite" id="nRc.2.0.1.t12960-RA">
    <property type="protein sequence ID" value="nRc.2.0.1.t12960-RA"/>
    <property type="gene ID" value="nRc.2.0.1.g12960"/>
</dbReference>
<dbReference type="SMART" id="SM00060">
    <property type="entry name" value="FN3"/>
    <property type="match status" value="2"/>
</dbReference>
<dbReference type="InterPro" id="IPR036116">
    <property type="entry name" value="FN3_sf"/>
</dbReference>
<dbReference type="Proteomes" id="UP000887565">
    <property type="component" value="Unplaced"/>
</dbReference>
<dbReference type="OMA" id="KANDSPI"/>
<dbReference type="CDD" id="cd00063">
    <property type="entry name" value="FN3"/>
    <property type="match status" value="2"/>
</dbReference>
<dbReference type="GO" id="GO:0007411">
    <property type="term" value="P:axon guidance"/>
    <property type="evidence" value="ECO:0007669"/>
    <property type="project" value="TreeGrafter"/>
</dbReference>
<name>A0A915IFP2_ROMCU</name>
<proteinExistence type="predicted"/>
<dbReference type="SUPFAM" id="SSF49265">
    <property type="entry name" value="Fibronectin type III"/>
    <property type="match status" value="1"/>
</dbReference>
<dbReference type="AlphaFoldDB" id="A0A915IFP2"/>
<evidence type="ECO:0000313" key="4">
    <source>
        <dbReference type="WBParaSite" id="nRc.2.0.1.t12960-RA"/>
    </source>
</evidence>
<protein>
    <submittedName>
        <fullName evidence="4">Fibronectin type-III domain-containing protein</fullName>
    </submittedName>
</protein>
<accession>A0A915IFP2</accession>
<dbReference type="GO" id="GO:0098632">
    <property type="term" value="F:cell-cell adhesion mediator activity"/>
    <property type="evidence" value="ECO:0007669"/>
    <property type="project" value="TreeGrafter"/>
</dbReference>
<dbReference type="InterPro" id="IPR036179">
    <property type="entry name" value="Ig-like_dom_sf"/>
</dbReference>
<keyword evidence="1" id="KW-1015">Disulfide bond</keyword>
<dbReference type="GO" id="GO:0007420">
    <property type="term" value="P:brain development"/>
    <property type="evidence" value="ECO:0007669"/>
    <property type="project" value="TreeGrafter"/>
</dbReference>
<feature type="domain" description="Fibronectin type-III" evidence="2">
    <location>
        <begin position="52"/>
        <end position="155"/>
    </location>
</feature>
<dbReference type="PANTHER" id="PTHR44170">
    <property type="entry name" value="PROTEIN SIDEKICK"/>
    <property type="match status" value="1"/>
</dbReference>